<dbReference type="PROSITE" id="PS50110">
    <property type="entry name" value="RESPONSE_REGULATORY"/>
    <property type="match status" value="1"/>
</dbReference>
<dbReference type="Gene3D" id="3.30.450.40">
    <property type="match status" value="1"/>
</dbReference>
<dbReference type="InterPro" id="IPR001245">
    <property type="entry name" value="Ser-Thr/Tyr_kinase_cat_dom"/>
</dbReference>
<protein>
    <recommendedName>
        <fullName evidence="12">Histidine kinase</fullName>
    </recommendedName>
</protein>
<feature type="domain" description="Histidine kinase" evidence="8">
    <location>
        <begin position="1591"/>
        <end position="1814"/>
    </location>
</feature>
<feature type="modified residue" description="4-aspartylphosphate" evidence="5">
    <location>
        <position position="2029"/>
    </location>
</feature>
<dbReference type="SMART" id="SM00065">
    <property type="entry name" value="GAF"/>
    <property type="match status" value="1"/>
</dbReference>
<dbReference type="RefSeq" id="XP_052944933.1">
    <property type="nucleotide sequence ID" value="XM_053088546.1"/>
</dbReference>
<dbReference type="InterPro" id="IPR036890">
    <property type="entry name" value="HATPase_C_sf"/>
</dbReference>
<feature type="compositionally biased region" description="Basic and acidic residues" evidence="6">
    <location>
        <begin position="1382"/>
        <end position="1395"/>
    </location>
</feature>
<proteinExistence type="inferred from homology"/>
<dbReference type="InterPro" id="IPR005467">
    <property type="entry name" value="His_kinase_dom"/>
</dbReference>
<dbReference type="CDD" id="cd17546">
    <property type="entry name" value="REC_hyHK_CKI1_RcsC-like"/>
    <property type="match status" value="1"/>
</dbReference>
<dbReference type="Pfam" id="PF01590">
    <property type="entry name" value="GAF"/>
    <property type="match status" value="1"/>
</dbReference>
<dbReference type="PROSITE" id="PS50011">
    <property type="entry name" value="PROTEIN_KINASE_DOM"/>
    <property type="match status" value="1"/>
</dbReference>
<feature type="domain" description="Response regulatory" evidence="9">
    <location>
        <begin position="1979"/>
        <end position="2096"/>
    </location>
</feature>
<dbReference type="InterPro" id="IPR041664">
    <property type="entry name" value="AAA_16"/>
</dbReference>
<dbReference type="InterPro" id="IPR003018">
    <property type="entry name" value="GAF"/>
</dbReference>
<dbReference type="GO" id="GO:0000155">
    <property type="term" value="F:phosphorelay sensor kinase activity"/>
    <property type="evidence" value="ECO:0007669"/>
    <property type="project" value="InterPro"/>
</dbReference>
<name>A0AA38H9J1_9TREE</name>
<comment type="similarity">
    <text evidence="1">Belongs to the protein kinase superfamily. TKL Ser/Thr protein kinase family. ROCO subfamily.</text>
</comment>
<keyword evidence="11" id="KW-1185">Reference proteome</keyword>
<evidence type="ECO:0000313" key="10">
    <source>
        <dbReference type="EMBL" id="KAI9635156.1"/>
    </source>
</evidence>
<dbReference type="Gene3D" id="1.10.287.130">
    <property type="match status" value="1"/>
</dbReference>
<dbReference type="InterPro" id="IPR003594">
    <property type="entry name" value="HATPase_dom"/>
</dbReference>
<evidence type="ECO:0000256" key="6">
    <source>
        <dbReference type="SAM" id="MobiDB-lite"/>
    </source>
</evidence>
<dbReference type="PANTHER" id="PTHR45339:SF5">
    <property type="entry name" value="HISTIDINE KINASE"/>
    <property type="match status" value="1"/>
</dbReference>
<feature type="region of interest" description="Disordered" evidence="6">
    <location>
        <begin position="1365"/>
        <end position="1395"/>
    </location>
</feature>
<feature type="domain" description="Protein kinase" evidence="7">
    <location>
        <begin position="1"/>
        <end position="345"/>
    </location>
</feature>
<gene>
    <name evidence="10" type="ORF">MKK02DRAFT_32646</name>
</gene>
<dbReference type="SMART" id="SM00387">
    <property type="entry name" value="HATPase_c"/>
    <property type="match status" value="1"/>
</dbReference>
<dbReference type="SUPFAM" id="SSF55874">
    <property type="entry name" value="ATPase domain of HSP90 chaperone/DNA topoisomerase II/histidine kinase"/>
    <property type="match status" value="1"/>
</dbReference>
<dbReference type="SMART" id="SM00448">
    <property type="entry name" value="REC"/>
    <property type="match status" value="1"/>
</dbReference>
<dbReference type="SMART" id="SM00220">
    <property type="entry name" value="S_TKc"/>
    <property type="match status" value="1"/>
</dbReference>
<dbReference type="SMART" id="SM00388">
    <property type="entry name" value="HisKA"/>
    <property type="match status" value="1"/>
</dbReference>
<evidence type="ECO:0008006" key="12">
    <source>
        <dbReference type="Google" id="ProtNLM"/>
    </source>
</evidence>
<evidence type="ECO:0000313" key="11">
    <source>
        <dbReference type="Proteomes" id="UP001164286"/>
    </source>
</evidence>
<evidence type="ECO:0000259" key="9">
    <source>
        <dbReference type="PROSITE" id="PS50110"/>
    </source>
</evidence>
<dbReference type="PROSITE" id="PS50109">
    <property type="entry name" value="HIS_KIN"/>
    <property type="match status" value="1"/>
</dbReference>
<dbReference type="CDD" id="cd16922">
    <property type="entry name" value="HATPase_EvgS-ArcB-TorS-like"/>
    <property type="match status" value="1"/>
</dbReference>
<dbReference type="Gene3D" id="3.30.565.10">
    <property type="entry name" value="Histidine kinase-like ATPase, C-terminal domain"/>
    <property type="match status" value="1"/>
</dbReference>
<evidence type="ECO:0000256" key="2">
    <source>
        <dbReference type="ARBA" id="ARBA00022553"/>
    </source>
</evidence>
<dbReference type="PANTHER" id="PTHR45339">
    <property type="entry name" value="HYBRID SIGNAL TRANSDUCTION HISTIDINE KINASE J"/>
    <property type="match status" value="1"/>
</dbReference>
<dbReference type="Proteomes" id="UP001164286">
    <property type="component" value="Unassembled WGS sequence"/>
</dbReference>
<comment type="caution">
    <text evidence="10">The sequence shown here is derived from an EMBL/GenBank/DDBJ whole genome shotgun (WGS) entry which is preliminary data.</text>
</comment>
<dbReference type="InterPro" id="IPR036097">
    <property type="entry name" value="HisK_dim/P_sf"/>
</dbReference>
<dbReference type="Gene3D" id="3.40.50.300">
    <property type="entry name" value="P-loop containing nucleotide triphosphate hydrolases"/>
    <property type="match status" value="1"/>
</dbReference>
<dbReference type="InterPro" id="IPR027417">
    <property type="entry name" value="P-loop_NTPase"/>
</dbReference>
<dbReference type="SUPFAM" id="SSF55781">
    <property type="entry name" value="GAF domain-like"/>
    <property type="match status" value="1"/>
</dbReference>
<dbReference type="CDD" id="cd00082">
    <property type="entry name" value="HisKA"/>
    <property type="match status" value="1"/>
</dbReference>
<dbReference type="InterPro" id="IPR000719">
    <property type="entry name" value="Prot_kinase_dom"/>
</dbReference>
<reference evidence="10" key="1">
    <citation type="journal article" date="2022" name="G3 (Bethesda)">
        <title>High quality genome of the basidiomycete yeast Dioszegia hungarica PDD-24b-2 isolated from cloud water.</title>
        <authorList>
            <person name="Jarrige D."/>
            <person name="Haridas S."/>
            <person name="Bleykasten-Grosshans C."/>
            <person name="Joly M."/>
            <person name="Nadalig T."/>
            <person name="Sancelme M."/>
            <person name="Vuilleumier S."/>
            <person name="Grigoriev I.V."/>
            <person name="Amato P."/>
            <person name="Bringel F."/>
        </authorList>
    </citation>
    <scope>NUCLEOTIDE SEQUENCE</scope>
    <source>
        <strain evidence="10">PDD-24b-2</strain>
    </source>
</reference>
<dbReference type="InterPro" id="IPR001789">
    <property type="entry name" value="Sig_transdc_resp-reg_receiver"/>
</dbReference>
<dbReference type="FunFam" id="3.30.565.10:FF:000010">
    <property type="entry name" value="Sensor histidine kinase RcsC"/>
    <property type="match status" value="1"/>
</dbReference>
<dbReference type="InterPro" id="IPR003661">
    <property type="entry name" value="HisK_dim/P_dom"/>
</dbReference>
<evidence type="ECO:0000256" key="3">
    <source>
        <dbReference type="ARBA" id="ARBA00022679"/>
    </source>
</evidence>
<evidence type="ECO:0000256" key="1">
    <source>
        <dbReference type="ARBA" id="ARBA00008171"/>
    </source>
</evidence>
<dbReference type="PRINTS" id="PR00344">
    <property type="entry name" value="BCTRLSENSOR"/>
</dbReference>
<dbReference type="Pfam" id="PF02518">
    <property type="entry name" value="HATPase_c"/>
    <property type="match status" value="1"/>
</dbReference>
<sequence length="2107" mass="231741">MAYDIVTHTHHITVMGDEEVYEAHGLIDVQLDATNPLDQRWVSGSAILNPSNLPVFKNTGDRVRFDWCKPNGDFELFRRRAQIIALDTVPVAGPSARNAKYTSVQEVVAWWEDEKGHWLVTRGESEAESVQDRWDRIEGESKWANACFALTAIADALAALHSKHFSLLACKLRTFNLCQDSAFLSIVDDITCLPTFGLTSLLGSSPLAQSSLFNHDLSDDSLLSDHYVRRNLRYLSPDTASSRQVSRQSDVFTFGVCAYELVTGIPPDGRKDIDSPSDVDILVDVHRHITTDIIPPTDYFQRQADLAAFPAQLPPKALSDIVMKCLAKDPDDRYNSMEALRYDLKRVGQICQSNGNMDRFIVGYADHASRLHLPTQPIHREAEVRILQQTWQSTQASKSVPQHYEANSVRVVSVWGASGSGKTRFVQSWARTLEENRKGCLVAAAKMDEYSNRPLSSFLQIFQDLLERVLADPEEDAKAWAKKIREVLGQQFNIFVSILPQQARRLLLMGSQPPAIEPVDWATFLSAFKGWSARLIQVFANLSRPLVIIVDDIQWLSADEVEIWRSLTDGAQPVNHIMLVTIYRVQADAPPPLSALLSVSGESLNVKPLPEEGVREYIQASFPGGVDGLSTLAQCLFAETVGSPLFLRSMIETLVKEKVIYFDFDALIWRYDSDALQSHLSDAGVDAYLHRIQATLPPDGIELLQVLACLPVAGCSADLLAEYLKIPRARVEGMVSRAQSIGALILVGTHIRFSHDRQRSTAYNSIPPDQLGPLHLAVAQFLCQPAYIEDHIFEAADHTVTARANGTPTPDQPATAQLLLSAATRSALAASFGATKVYIDEVEDMMDESGGLSCWFNQYRGIVLSYAEIMAQVSGVLGLFEEAFAKLDALTKLCESDLERIKIALLRMRQYIAAARLPEAMALCWSTLEAVGYDPHGPTAHVFWTPRTLAEVRQLVIPTDIEADDPPDLDIQSVVLTMLVHAGPSIYVTELDRRVQAFAMGVSLGIASGLRHPATAYLFSVYALTAPEEDIRAPCAEIAKKLSLMRPTSWLTSSTWVVTAACEYRWRLLEDIPDEHTPAFELTSALGNFELAAYVFTLDVAARRFSKRKHEVPLVLARYQSLRDHMSPASRILVHAPLQYSLRLLESSSEPPWHLPGRILLPSDLEPLSGLLWHQAICATYTLRLAILFDAPLEVQLDLLSTYWSLYPVGAGTLYGAELAFVAGMILARSDPADPRLKVCYRDLELLALSTHSFDLRLKLVRQVEALHPFSFGTLAAVEYFISELEAEGELTLAALLNLGVTHSIGQDQPYHRKVRFGYIAAAFDLFKAAEMPAVCHHMKIAYPSLPTPPNTIVFPDFGPHSAPVPPPLSRAPASTDTSESTTREAKGKEGKSDPLDALTLMRSSLVLASEQDPEVLLCSLLRISSQFARADYAAIALCDVGKKTGLTLRAAGRSGRILSHDLDIETQGGKACPAVYMLHVARTGRALDKADSSSRIRLDPFFEGKTPKSLLCTPIFNRGIQVGVLLLSSSATSSVQLEATQAKEVIAALATLAISTTLNYSFTQRLQEEVAQRTQDLKSALQAKTTFLSTASHDLRTPLSAILGLSAVLEASPGLSQVQREHLRTIILSGEDLLSLVNDLLDVSRLESQSVTLEHIPFNLRDLVESALDVLAPVAHKKDVELCLISPITSDPPELIGDGFRVKQVLNNLLSNGVKFVAKGEVTVHWNHERLPDNKCKVTIEVRDTGIGIPANRMDRLFRSFSQVEDSTTRSYGGSGLGLMISRNLAELMGGTCTATSEYGKGSNFTFTFIADTVSQSQPVQFAKHKESQACFTLCRPGSWWSMLEQNLSELNCAPVRFAPSPELCLKRGEDGGLNSDVNFAFVLVDTTMVDKDTLGKMQKLQPNAKFVYLVRGIDLADAMTTFGITREAIIARPIKFKSLYSAMMSSSENGEVALPITTAVKKKKKPNRNLAKECPLRILLVDDNAVNILVGRRILGLLGYADVATASDGQQAIEAAEKNPVDLILMDLQMPVLGGFESMRRIQASPLAGDPCVVILTADAQPEVRSHCMAGGAFDHLTKPLDLPRLQEIIAAAYVHITGGQNGKE</sequence>
<dbReference type="InterPro" id="IPR011009">
    <property type="entry name" value="Kinase-like_dom_sf"/>
</dbReference>
<dbReference type="InterPro" id="IPR004358">
    <property type="entry name" value="Sig_transdc_His_kin-like_C"/>
</dbReference>
<dbReference type="EMBL" id="JAKWFO010000005">
    <property type="protein sequence ID" value="KAI9635156.1"/>
    <property type="molecule type" value="Genomic_DNA"/>
</dbReference>
<dbReference type="InterPro" id="IPR011006">
    <property type="entry name" value="CheY-like_superfamily"/>
</dbReference>
<dbReference type="Gene3D" id="3.40.50.2300">
    <property type="match status" value="1"/>
</dbReference>
<dbReference type="SUPFAM" id="SSF47384">
    <property type="entry name" value="Homodimeric domain of signal transducing histidine kinase"/>
    <property type="match status" value="1"/>
</dbReference>
<keyword evidence="4" id="KW-0418">Kinase</keyword>
<dbReference type="Gene3D" id="1.10.510.10">
    <property type="entry name" value="Transferase(Phosphotransferase) domain 1"/>
    <property type="match status" value="1"/>
</dbReference>
<evidence type="ECO:0000259" key="7">
    <source>
        <dbReference type="PROSITE" id="PS50011"/>
    </source>
</evidence>
<dbReference type="Pfam" id="PF13191">
    <property type="entry name" value="AAA_16"/>
    <property type="match status" value="1"/>
</dbReference>
<evidence type="ECO:0000256" key="5">
    <source>
        <dbReference type="PROSITE-ProRule" id="PRU00169"/>
    </source>
</evidence>
<dbReference type="SUPFAM" id="SSF52540">
    <property type="entry name" value="P-loop containing nucleoside triphosphate hydrolases"/>
    <property type="match status" value="1"/>
</dbReference>
<dbReference type="SUPFAM" id="SSF52172">
    <property type="entry name" value="CheY-like"/>
    <property type="match status" value="1"/>
</dbReference>
<dbReference type="Pfam" id="PF07714">
    <property type="entry name" value="PK_Tyr_Ser-Thr"/>
    <property type="match status" value="1"/>
</dbReference>
<evidence type="ECO:0000256" key="4">
    <source>
        <dbReference type="ARBA" id="ARBA00022777"/>
    </source>
</evidence>
<dbReference type="SUPFAM" id="SSF56112">
    <property type="entry name" value="Protein kinase-like (PK-like)"/>
    <property type="match status" value="1"/>
</dbReference>
<dbReference type="InterPro" id="IPR029016">
    <property type="entry name" value="GAF-like_dom_sf"/>
</dbReference>
<dbReference type="Pfam" id="PF00072">
    <property type="entry name" value="Response_reg"/>
    <property type="match status" value="1"/>
</dbReference>
<organism evidence="10 11">
    <name type="scientific">Dioszegia hungarica</name>
    <dbReference type="NCBI Taxonomy" id="4972"/>
    <lineage>
        <taxon>Eukaryota</taxon>
        <taxon>Fungi</taxon>
        <taxon>Dikarya</taxon>
        <taxon>Basidiomycota</taxon>
        <taxon>Agaricomycotina</taxon>
        <taxon>Tremellomycetes</taxon>
        <taxon>Tremellales</taxon>
        <taxon>Bulleribasidiaceae</taxon>
        <taxon>Dioszegia</taxon>
    </lineage>
</organism>
<keyword evidence="3" id="KW-0808">Transferase</keyword>
<accession>A0AA38H9J1</accession>
<dbReference type="Pfam" id="PF00512">
    <property type="entry name" value="HisKA"/>
    <property type="match status" value="1"/>
</dbReference>
<dbReference type="GO" id="GO:0005524">
    <property type="term" value="F:ATP binding"/>
    <property type="evidence" value="ECO:0007669"/>
    <property type="project" value="InterPro"/>
</dbReference>
<keyword evidence="2 5" id="KW-0597">Phosphoprotein</keyword>
<evidence type="ECO:0000259" key="8">
    <source>
        <dbReference type="PROSITE" id="PS50109"/>
    </source>
</evidence>
<dbReference type="GeneID" id="77727751"/>